<feature type="transmembrane region" description="Helical" evidence="1">
    <location>
        <begin position="74"/>
        <end position="94"/>
    </location>
</feature>
<keyword evidence="1" id="KW-0472">Membrane</keyword>
<dbReference type="EMBL" id="CP006842">
    <property type="protein sequence ID" value="AHW63608.1"/>
    <property type="molecule type" value="Genomic_DNA"/>
</dbReference>
<dbReference type="SUPFAM" id="SSF103473">
    <property type="entry name" value="MFS general substrate transporter"/>
    <property type="match status" value="1"/>
</dbReference>
<feature type="transmembrane region" description="Helical" evidence="1">
    <location>
        <begin position="143"/>
        <end position="165"/>
    </location>
</feature>
<dbReference type="Proteomes" id="UP000023703">
    <property type="component" value="Chromosome"/>
</dbReference>
<gene>
    <name evidence="2" type="ORF">CGLY_05800</name>
</gene>
<dbReference type="KEGG" id="cgy:CGLY_05800"/>
<name>X5DKG9_9CORY</name>
<feature type="transmembrane region" description="Helical" evidence="1">
    <location>
        <begin position="115"/>
        <end position="137"/>
    </location>
</feature>
<organism evidence="2 3">
    <name type="scientific">Corynebacterium glyciniphilum AJ 3170</name>
    <dbReference type="NCBI Taxonomy" id="1404245"/>
    <lineage>
        <taxon>Bacteria</taxon>
        <taxon>Bacillati</taxon>
        <taxon>Actinomycetota</taxon>
        <taxon>Actinomycetes</taxon>
        <taxon>Mycobacteriales</taxon>
        <taxon>Corynebacteriaceae</taxon>
        <taxon>Corynebacterium</taxon>
    </lineage>
</organism>
<accession>X5DKG9</accession>
<dbReference type="eggNOG" id="COG2814">
    <property type="taxonomic scope" value="Bacteria"/>
</dbReference>
<proteinExistence type="predicted"/>
<evidence type="ECO:0000256" key="1">
    <source>
        <dbReference type="SAM" id="Phobius"/>
    </source>
</evidence>
<feature type="transmembrane region" description="Helical" evidence="1">
    <location>
        <begin position="49"/>
        <end position="68"/>
    </location>
</feature>
<keyword evidence="1" id="KW-0812">Transmembrane</keyword>
<keyword evidence="1" id="KW-1133">Transmembrane helix</keyword>
<dbReference type="InterPro" id="IPR036259">
    <property type="entry name" value="MFS_trans_sf"/>
</dbReference>
<protein>
    <submittedName>
        <fullName evidence="2">Transporter, MFS-type</fullName>
    </submittedName>
</protein>
<reference evidence="2 3" key="1">
    <citation type="journal article" date="2015" name="Int. J. Syst. Evol. Microbiol.">
        <title>Revisiting Corynebacterium glyciniphilum (ex Kubota et al., 1972) sp. nov., nom. rev., isolated from putrefied banana.</title>
        <authorList>
            <person name="Al-Dilaimi A."/>
            <person name="Bednarz H."/>
            <person name="Lomker A."/>
            <person name="Niehaus K."/>
            <person name="Kalinowski J."/>
            <person name="Ruckert C."/>
        </authorList>
    </citation>
    <scope>NUCLEOTIDE SEQUENCE [LARGE SCALE GENOMIC DNA]</scope>
    <source>
        <strain evidence="2">AJ 3170</strain>
    </source>
</reference>
<sequence>MFTPSLRLLTVGLLVSVGIVAFDGLGVTTAMPQSRREMRQGTVTCRADSMMGLVILAVGIAVIAVTLLGEALPVGVAVVGWMIGGFGMGLAYNASTAETFSETSEDASGQMSGTIQMAQTLGTALAAGIGTAVIGGAGGGDELHTAMIAIFALTGAFALIAVPLAMRVRTAAPSGAVKE</sequence>
<dbReference type="STRING" id="1404245.CGLY_05800"/>
<feature type="transmembrane region" description="Helical" evidence="1">
    <location>
        <begin position="6"/>
        <end position="28"/>
    </location>
</feature>
<dbReference type="HOGENOM" id="CLU_1501074_0_0_11"/>
<dbReference type="AlphaFoldDB" id="X5DKG9"/>
<keyword evidence="3" id="KW-1185">Reference proteome</keyword>
<evidence type="ECO:0000313" key="2">
    <source>
        <dbReference type="EMBL" id="AHW63608.1"/>
    </source>
</evidence>
<evidence type="ECO:0000313" key="3">
    <source>
        <dbReference type="Proteomes" id="UP000023703"/>
    </source>
</evidence>
<dbReference type="Gene3D" id="1.20.1250.20">
    <property type="entry name" value="MFS general substrate transporter like domains"/>
    <property type="match status" value="1"/>
</dbReference>